<dbReference type="KEGG" id="vg:26643574"/>
<organism evidence="1 2">
    <name type="scientific">Pseudomonas phage PhiPA3</name>
    <name type="common">Pseudomonas aeruginosa phage PhiPA3</name>
    <dbReference type="NCBI Taxonomy" id="998086"/>
    <lineage>
        <taxon>Viruses</taxon>
        <taxon>Duplodnaviria</taxon>
        <taxon>Heunggongvirae</taxon>
        <taxon>Uroviricota</taxon>
        <taxon>Caudoviricetes</taxon>
        <taxon>Chimalliviridae</taxon>
        <taxon>Miltoncavirus</taxon>
        <taxon>Miltoncavirus PhiPA3</taxon>
    </lineage>
</organism>
<sequence length="89" mass="9949">MEDAYLALIMDESLSLPTIDEDGVITNLRLRFRELIEVLANGYTDELAATLRGFTSSGEKIVTIDVVGYDKYKLTLLVTTEVPKHVEQS</sequence>
<evidence type="ECO:0000313" key="1">
    <source>
        <dbReference type="EMBL" id="AEH03470.1"/>
    </source>
</evidence>
<gene>
    <name evidence="1" type="primary">043</name>
</gene>
<dbReference type="EMBL" id="HQ630627">
    <property type="protein sequence ID" value="AEH03470.1"/>
    <property type="molecule type" value="Genomic_DNA"/>
</dbReference>
<evidence type="ECO:0000313" key="2">
    <source>
        <dbReference type="Proteomes" id="UP000008388"/>
    </source>
</evidence>
<organismHost>
    <name type="scientific">Pseudomonas aeruginosa</name>
    <dbReference type="NCBI Taxonomy" id="287"/>
</organismHost>
<reference evidence="1 2" key="1">
    <citation type="journal article" date="2011" name="Microbiology">
        <title>The Pseudomonas aeruginosa generalized transducing phage phiPA3 is a new member of the phiKZ-like group of 'jumbo' phages, and infects model laboratory strains and clinical isolates from cystic fibrosis patients.</title>
        <authorList>
            <person name="Monson R."/>
            <person name="Foulds I."/>
            <person name="Foweraker J."/>
            <person name="Welch M."/>
            <person name="Salmond G.P."/>
        </authorList>
    </citation>
    <scope>NUCLEOTIDE SEQUENCE [LARGE SCALE GENOMIC DNA]</scope>
</reference>
<proteinExistence type="predicted"/>
<dbReference type="GeneID" id="26643574"/>
<dbReference type="Proteomes" id="UP000008388">
    <property type="component" value="Segment"/>
</dbReference>
<protein>
    <submittedName>
        <fullName evidence="1">Uncharacterized protein 043</fullName>
    </submittedName>
</protein>
<dbReference type="RefSeq" id="YP_009217126.1">
    <property type="nucleotide sequence ID" value="NC_028999.1"/>
</dbReference>
<accession>F8SJS5</accession>
<name>F8SJS5_BPPA3</name>
<keyword evidence="2" id="KW-1185">Reference proteome</keyword>